<proteinExistence type="predicted"/>
<evidence type="ECO:0000313" key="1">
    <source>
        <dbReference type="EMBL" id="AJI22389.1"/>
    </source>
</evidence>
<dbReference type="KEGG" id="bmeg:BG04_5085"/>
<accession>A0A0B6ARC8</accession>
<dbReference type="AlphaFoldDB" id="A0A0B6ARC8"/>
<organism evidence="1 2">
    <name type="scientific">Priestia megaterium (strain ATCC 14581 / DSM 32 / CCUG 1817 / JCM 2506 / NBRC 15308 / NCIMB 9376 / NCTC 10342 / NRRL B-14308 / VKM B-512 / Ford 19)</name>
    <name type="common">Bacillus megaterium</name>
    <dbReference type="NCBI Taxonomy" id="1348623"/>
    <lineage>
        <taxon>Bacteria</taxon>
        <taxon>Bacillati</taxon>
        <taxon>Bacillota</taxon>
        <taxon>Bacilli</taxon>
        <taxon>Bacillales</taxon>
        <taxon>Bacillaceae</taxon>
        <taxon>Priestia</taxon>
    </lineage>
</organism>
<reference evidence="1 2" key="1">
    <citation type="journal article" date="2015" name="Genome Announc.">
        <title>Complete genome sequences for 35 biothreat assay-relevant bacillus species.</title>
        <authorList>
            <person name="Johnson S.L."/>
            <person name="Daligault H.E."/>
            <person name="Davenport K.W."/>
            <person name="Jaissle J."/>
            <person name="Frey K.G."/>
            <person name="Ladner J.T."/>
            <person name="Broomall S.M."/>
            <person name="Bishop-Lilly K.A."/>
            <person name="Bruce D.C."/>
            <person name="Gibbons H.S."/>
            <person name="Coyne S.R."/>
            <person name="Lo C.C."/>
            <person name="Meincke L."/>
            <person name="Munk A.C."/>
            <person name="Koroleva G.I."/>
            <person name="Rosenzweig C.N."/>
            <person name="Palacios G.F."/>
            <person name="Redden C.L."/>
            <person name="Minogue T.D."/>
            <person name="Chain P.S."/>
        </authorList>
    </citation>
    <scope>NUCLEOTIDE SEQUENCE [LARGE SCALE GENOMIC DNA]</scope>
    <source>
        <strain evidence="2">ATCC 14581 / DSM 32 / JCM 2506 / NBRC 15308 / NCIMB 9376 / NCTC 10342 / NRRL B-14308 / VKM B-512</strain>
    </source>
</reference>
<dbReference type="GeneID" id="93643048"/>
<dbReference type="HOGENOM" id="CLU_155867_0_0_9"/>
<sequence length="138" mass="16190">MVIVDELYHNVVITLPQLKLIEFIMKLKEAKAQEIEDIKTKISKYEEKKRAEEAWYQSLSPFRKFFTGRPLSQHQAVEYMVYVKERFKKIDHLKAQMRELHEVLELIKAENEETSEITLSPAIVQEIKRLKSSGGVGI</sequence>
<dbReference type="RefSeq" id="WP_013057326.1">
    <property type="nucleotide sequence ID" value="NZ_BCVB01000010.1"/>
</dbReference>
<dbReference type="Proteomes" id="UP000031829">
    <property type="component" value="Chromosome"/>
</dbReference>
<evidence type="ECO:0000313" key="2">
    <source>
        <dbReference type="Proteomes" id="UP000031829"/>
    </source>
</evidence>
<gene>
    <name evidence="1" type="ORF">BG04_5085</name>
</gene>
<dbReference type="EMBL" id="CP009920">
    <property type="protein sequence ID" value="AJI22389.1"/>
    <property type="molecule type" value="Genomic_DNA"/>
</dbReference>
<name>A0A0B6ARC8_PRIM2</name>
<protein>
    <submittedName>
        <fullName evidence="1">Uncharacterized protein</fullName>
    </submittedName>
</protein>